<keyword evidence="3" id="KW-1185">Reference proteome</keyword>
<dbReference type="Proteomes" id="UP001065322">
    <property type="component" value="Chromosome"/>
</dbReference>
<sequence>MDINNSSSGYQNLLAMLGKSVASTTDALNGDNRQAAESDEAAAAGQARSAAPAASQMNADSSDKVSFSYRAEKLSRISAEFFSGTINSSQIPALTQRLYEDGFLSNGDFQALGGQTQKVSAIAEASNFLNSFILNEAVDGDSEAAKSLLNVVDVIGRMDESATPAQRRAETEAYEYVANYTDLLKEVGAPDDIVAGFENVLDVLTALDTVRKNEQSTGALASYASVQEAYNDLYPDEN</sequence>
<dbReference type="RefSeq" id="WP_260996760.1">
    <property type="nucleotide sequence ID" value="NZ_CP054475.1"/>
</dbReference>
<organism evidence="2 3">
    <name type="scientific">Thalassolituus hydrocarboniclasticus</name>
    <dbReference type="NCBI Taxonomy" id="2742796"/>
    <lineage>
        <taxon>Bacteria</taxon>
        <taxon>Pseudomonadati</taxon>
        <taxon>Pseudomonadota</taxon>
        <taxon>Gammaproteobacteria</taxon>
        <taxon>Oceanospirillales</taxon>
        <taxon>Oceanospirillaceae</taxon>
        <taxon>Thalassolituus</taxon>
    </lineage>
</organism>
<name>A0ABY6AAH5_9GAMM</name>
<dbReference type="EMBL" id="CP054475">
    <property type="protein sequence ID" value="UXD88006.1"/>
    <property type="molecule type" value="Genomic_DNA"/>
</dbReference>
<gene>
    <name evidence="2" type="ORF">HUF19_11440</name>
</gene>
<evidence type="ECO:0000313" key="2">
    <source>
        <dbReference type="EMBL" id="UXD88006.1"/>
    </source>
</evidence>
<protein>
    <recommendedName>
        <fullName evidence="4">DUF5610 domain-containing protein</fullName>
    </recommendedName>
</protein>
<proteinExistence type="predicted"/>
<feature type="compositionally biased region" description="Low complexity" evidence="1">
    <location>
        <begin position="41"/>
        <end position="57"/>
    </location>
</feature>
<accession>A0ABY6AAH5</accession>
<evidence type="ECO:0000313" key="3">
    <source>
        <dbReference type="Proteomes" id="UP001065322"/>
    </source>
</evidence>
<evidence type="ECO:0000256" key="1">
    <source>
        <dbReference type="SAM" id="MobiDB-lite"/>
    </source>
</evidence>
<reference evidence="3" key="1">
    <citation type="submission" date="2020-06" db="EMBL/GenBank/DDBJ databases">
        <title>Thalassolituus marinus alknpb1M-1, a hydrocarbon-degrading bacterium isolated from the deep-sea overlying water using an in-situ strategy from the South China Sea basin.</title>
        <authorList>
            <person name="Dong C."/>
            <person name="Chen Y."/>
            <person name="Shao Z."/>
        </authorList>
    </citation>
    <scope>NUCLEOTIDE SEQUENCE [LARGE SCALE GENOMIC DNA]</scope>
    <source>
        <strain evidence="3">alknpb1M-1</strain>
    </source>
</reference>
<feature type="region of interest" description="Disordered" evidence="1">
    <location>
        <begin position="26"/>
        <end position="57"/>
    </location>
</feature>
<evidence type="ECO:0008006" key="4">
    <source>
        <dbReference type="Google" id="ProtNLM"/>
    </source>
</evidence>